<protein>
    <submittedName>
        <fullName evidence="1">Uncharacterized protein</fullName>
    </submittedName>
</protein>
<evidence type="ECO:0000313" key="1">
    <source>
        <dbReference type="EMBL" id="JAH84554.1"/>
    </source>
</evidence>
<reference evidence="1" key="1">
    <citation type="submission" date="2014-11" db="EMBL/GenBank/DDBJ databases">
        <authorList>
            <person name="Amaro Gonzalez C."/>
        </authorList>
    </citation>
    <scope>NUCLEOTIDE SEQUENCE</scope>
</reference>
<dbReference type="EMBL" id="GBXM01024023">
    <property type="protein sequence ID" value="JAH84554.1"/>
    <property type="molecule type" value="Transcribed_RNA"/>
</dbReference>
<organism evidence="1">
    <name type="scientific">Anguilla anguilla</name>
    <name type="common">European freshwater eel</name>
    <name type="synonym">Muraena anguilla</name>
    <dbReference type="NCBI Taxonomy" id="7936"/>
    <lineage>
        <taxon>Eukaryota</taxon>
        <taxon>Metazoa</taxon>
        <taxon>Chordata</taxon>
        <taxon>Craniata</taxon>
        <taxon>Vertebrata</taxon>
        <taxon>Euteleostomi</taxon>
        <taxon>Actinopterygii</taxon>
        <taxon>Neopterygii</taxon>
        <taxon>Teleostei</taxon>
        <taxon>Anguilliformes</taxon>
        <taxon>Anguillidae</taxon>
        <taxon>Anguilla</taxon>
    </lineage>
</organism>
<proteinExistence type="predicted"/>
<name>A0A0E9W2D3_ANGAN</name>
<dbReference type="AlphaFoldDB" id="A0A0E9W2D3"/>
<reference evidence="1" key="2">
    <citation type="journal article" date="2015" name="Fish Shellfish Immunol.">
        <title>Early steps in the European eel (Anguilla anguilla)-Vibrio vulnificus interaction in the gills: Role of the RtxA13 toxin.</title>
        <authorList>
            <person name="Callol A."/>
            <person name="Pajuelo D."/>
            <person name="Ebbesson L."/>
            <person name="Teles M."/>
            <person name="MacKenzie S."/>
            <person name="Amaro C."/>
        </authorList>
    </citation>
    <scope>NUCLEOTIDE SEQUENCE</scope>
</reference>
<accession>A0A0E9W2D3</accession>
<sequence length="39" mass="4309">MSSPAHWAQLVTCFASSFNNGLFCESDNVQFLKTFIAVP</sequence>